<reference evidence="2" key="2">
    <citation type="submission" date="2023-06" db="EMBL/GenBank/DDBJ databases">
        <authorList>
            <consortium name="Lawrence Berkeley National Laboratory"/>
            <person name="Haridas S."/>
            <person name="Hensen N."/>
            <person name="Bonometti L."/>
            <person name="Westerberg I."/>
            <person name="Brannstrom I.O."/>
            <person name="Guillou S."/>
            <person name="Cros-Aarteil S."/>
            <person name="Calhoun S."/>
            <person name="Kuo A."/>
            <person name="Mondo S."/>
            <person name="Pangilinan J."/>
            <person name="Riley R."/>
            <person name="Labutti K."/>
            <person name="Andreopoulos B."/>
            <person name="Lipzen A."/>
            <person name="Chen C."/>
            <person name="Yanf M."/>
            <person name="Daum C."/>
            <person name="Ng V."/>
            <person name="Clum A."/>
            <person name="Steindorff A."/>
            <person name="Ohm R."/>
            <person name="Martin F."/>
            <person name="Silar P."/>
            <person name="Natvig D."/>
            <person name="Lalanne C."/>
            <person name="Gautier V."/>
            <person name="Ament-Velasquez S.L."/>
            <person name="Kruys A."/>
            <person name="Hutchinson M.I."/>
            <person name="Powell A.J."/>
            <person name="Barry K."/>
            <person name="Miller A.N."/>
            <person name="Grigoriev I.V."/>
            <person name="Debuchy R."/>
            <person name="Gladieux P."/>
            <person name="Thoren M.H."/>
            <person name="Johannesson H."/>
        </authorList>
    </citation>
    <scope>NUCLEOTIDE SEQUENCE</scope>
    <source>
        <strain evidence="2">CBS 118394</strain>
    </source>
</reference>
<evidence type="ECO:0000313" key="2">
    <source>
        <dbReference type="EMBL" id="KAK3319162.1"/>
    </source>
</evidence>
<keyword evidence="1" id="KW-0732">Signal</keyword>
<evidence type="ECO:0000256" key="1">
    <source>
        <dbReference type="SAM" id="SignalP"/>
    </source>
</evidence>
<keyword evidence="3" id="KW-1185">Reference proteome</keyword>
<organism evidence="2 3">
    <name type="scientific">Apodospora peruviana</name>
    <dbReference type="NCBI Taxonomy" id="516989"/>
    <lineage>
        <taxon>Eukaryota</taxon>
        <taxon>Fungi</taxon>
        <taxon>Dikarya</taxon>
        <taxon>Ascomycota</taxon>
        <taxon>Pezizomycotina</taxon>
        <taxon>Sordariomycetes</taxon>
        <taxon>Sordariomycetidae</taxon>
        <taxon>Sordariales</taxon>
        <taxon>Lasiosphaeriaceae</taxon>
        <taxon>Apodospora</taxon>
    </lineage>
</organism>
<accession>A0AAE0I622</accession>
<feature type="signal peptide" evidence="1">
    <location>
        <begin position="1"/>
        <end position="22"/>
    </location>
</feature>
<comment type="caution">
    <text evidence="2">The sequence shown here is derived from an EMBL/GenBank/DDBJ whole genome shotgun (WGS) entry which is preliminary data.</text>
</comment>
<dbReference type="AlphaFoldDB" id="A0AAE0I622"/>
<evidence type="ECO:0008006" key="4">
    <source>
        <dbReference type="Google" id="ProtNLM"/>
    </source>
</evidence>
<protein>
    <recommendedName>
        <fullName evidence="4">Secreted protein</fullName>
    </recommendedName>
</protein>
<evidence type="ECO:0000313" key="3">
    <source>
        <dbReference type="Proteomes" id="UP001283341"/>
    </source>
</evidence>
<feature type="chain" id="PRO_5042175792" description="Secreted protein" evidence="1">
    <location>
        <begin position="23"/>
        <end position="110"/>
    </location>
</feature>
<dbReference type="Proteomes" id="UP001283341">
    <property type="component" value="Unassembled WGS sequence"/>
</dbReference>
<sequence length="110" mass="12251">MVYRSLLAHFFFGMYYVISCLAHGVPDRCWVERDWHLVAATTVGLGTGHGTDTGTAPRTSDEKQFLCPEGQVLRWICLKNWNIIQKGAFGMAFHLGNHRKGLLSGTARGV</sequence>
<proteinExistence type="predicted"/>
<gene>
    <name evidence="2" type="ORF">B0H66DRAFT_258057</name>
</gene>
<dbReference type="EMBL" id="JAUEDM010000004">
    <property type="protein sequence ID" value="KAK3319162.1"/>
    <property type="molecule type" value="Genomic_DNA"/>
</dbReference>
<name>A0AAE0I622_9PEZI</name>
<reference evidence="2" key="1">
    <citation type="journal article" date="2023" name="Mol. Phylogenet. Evol.">
        <title>Genome-scale phylogeny and comparative genomics of the fungal order Sordariales.</title>
        <authorList>
            <person name="Hensen N."/>
            <person name="Bonometti L."/>
            <person name="Westerberg I."/>
            <person name="Brannstrom I.O."/>
            <person name="Guillou S."/>
            <person name="Cros-Aarteil S."/>
            <person name="Calhoun S."/>
            <person name="Haridas S."/>
            <person name="Kuo A."/>
            <person name="Mondo S."/>
            <person name="Pangilinan J."/>
            <person name="Riley R."/>
            <person name="LaButti K."/>
            <person name="Andreopoulos B."/>
            <person name="Lipzen A."/>
            <person name="Chen C."/>
            <person name="Yan M."/>
            <person name="Daum C."/>
            <person name="Ng V."/>
            <person name="Clum A."/>
            <person name="Steindorff A."/>
            <person name="Ohm R.A."/>
            <person name="Martin F."/>
            <person name="Silar P."/>
            <person name="Natvig D.O."/>
            <person name="Lalanne C."/>
            <person name="Gautier V."/>
            <person name="Ament-Velasquez S.L."/>
            <person name="Kruys A."/>
            <person name="Hutchinson M.I."/>
            <person name="Powell A.J."/>
            <person name="Barry K."/>
            <person name="Miller A.N."/>
            <person name="Grigoriev I.V."/>
            <person name="Debuchy R."/>
            <person name="Gladieux P."/>
            <person name="Hiltunen Thoren M."/>
            <person name="Johannesson H."/>
        </authorList>
    </citation>
    <scope>NUCLEOTIDE SEQUENCE</scope>
    <source>
        <strain evidence="2">CBS 118394</strain>
    </source>
</reference>